<feature type="compositionally biased region" description="Basic residues" evidence="1">
    <location>
        <begin position="336"/>
        <end position="349"/>
    </location>
</feature>
<keyword evidence="2" id="KW-0812">Transmembrane</keyword>
<accession>A0A5Q2TLF1</accession>
<feature type="domain" description="FHA" evidence="3">
    <location>
        <begin position="438"/>
        <end position="488"/>
    </location>
</feature>
<dbReference type="CDD" id="cd00060">
    <property type="entry name" value="FHA"/>
    <property type="match status" value="1"/>
</dbReference>
<dbReference type="InterPro" id="IPR000253">
    <property type="entry name" value="FHA_dom"/>
</dbReference>
<proteinExistence type="predicted"/>
<dbReference type="Pfam" id="PF00498">
    <property type="entry name" value="FHA"/>
    <property type="match status" value="1"/>
</dbReference>
<evidence type="ECO:0000313" key="5">
    <source>
        <dbReference type="Proteomes" id="UP000339690"/>
    </source>
</evidence>
<feature type="transmembrane region" description="Helical" evidence="2">
    <location>
        <begin position="278"/>
        <end position="296"/>
    </location>
</feature>
<keyword evidence="5" id="KW-1185">Reference proteome</keyword>
<reference evidence="4 5" key="1">
    <citation type="submission" date="2019-11" db="EMBL/GenBank/DDBJ databases">
        <title>Gracilibacillus salitolerans sp. nov., a moderate halophile isolated from a saline soil in northwest China.</title>
        <authorList>
            <person name="Gan L."/>
        </authorList>
    </citation>
    <scope>NUCLEOTIDE SEQUENCE [LARGE SCALE GENOMIC DNA]</scope>
    <source>
        <strain evidence="4 5">SCU50</strain>
    </source>
</reference>
<gene>
    <name evidence="4" type="ORF">GI584_08725</name>
</gene>
<evidence type="ECO:0000259" key="3">
    <source>
        <dbReference type="PROSITE" id="PS50006"/>
    </source>
</evidence>
<feature type="compositionally biased region" description="Polar residues" evidence="1">
    <location>
        <begin position="225"/>
        <end position="237"/>
    </location>
</feature>
<dbReference type="KEGG" id="grc:GI584_08725"/>
<organism evidence="4 5">
    <name type="scientific">Gracilibacillus salitolerans</name>
    <dbReference type="NCBI Taxonomy" id="2663022"/>
    <lineage>
        <taxon>Bacteria</taxon>
        <taxon>Bacillati</taxon>
        <taxon>Bacillota</taxon>
        <taxon>Bacilli</taxon>
        <taxon>Bacillales</taxon>
        <taxon>Bacillaceae</taxon>
        <taxon>Gracilibacillus</taxon>
    </lineage>
</organism>
<dbReference type="Proteomes" id="UP000339690">
    <property type="component" value="Chromosome"/>
</dbReference>
<keyword evidence="2" id="KW-0472">Membrane</keyword>
<dbReference type="InterPro" id="IPR008984">
    <property type="entry name" value="SMAD_FHA_dom_sf"/>
</dbReference>
<name>A0A5Q2TLF1_9BACI</name>
<dbReference type="Gene3D" id="2.60.200.20">
    <property type="match status" value="1"/>
</dbReference>
<protein>
    <submittedName>
        <fullName evidence="4">FHA domain-containing protein</fullName>
    </submittedName>
</protein>
<dbReference type="PANTHER" id="PTHR23308">
    <property type="entry name" value="NUCLEAR INHIBITOR OF PROTEIN PHOSPHATASE-1"/>
    <property type="match status" value="1"/>
</dbReference>
<feature type="region of interest" description="Disordered" evidence="1">
    <location>
        <begin position="223"/>
        <end position="268"/>
    </location>
</feature>
<dbReference type="Pfam" id="PF19909">
    <property type="entry name" value="DUF6382"/>
    <property type="match status" value="1"/>
</dbReference>
<feature type="region of interest" description="Disordered" evidence="1">
    <location>
        <begin position="336"/>
        <end position="359"/>
    </location>
</feature>
<dbReference type="PROSITE" id="PS50006">
    <property type="entry name" value="FHA_DOMAIN"/>
    <property type="match status" value="1"/>
</dbReference>
<evidence type="ECO:0000313" key="4">
    <source>
        <dbReference type="EMBL" id="QGH34098.1"/>
    </source>
</evidence>
<dbReference type="EMBL" id="CP045915">
    <property type="protein sequence ID" value="QGH34098.1"/>
    <property type="molecule type" value="Genomic_DNA"/>
</dbReference>
<evidence type="ECO:0000256" key="2">
    <source>
        <dbReference type="SAM" id="Phobius"/>
    </source>
</evidence>
<keyword evidence="2" id="KW-1133">Transmembrane helix</keyword>
<dbReference type="AlphaFoldDB" id="A0A5Q2TLF1"/>
<sequence>MMSETIYGLKCDFEQQQGHFMTIFRDAPTPIQSNELAKIQVNMLNANSIEHVLPIEVQEIDFNVTFYYDISSKKMLSHHVRESSLTMAELYDLLYEIGSVIKSSKEYMLNEQQFVLHEDFIFVKNDIKQLYLAYIPLKVMDQKPDLHQEFRELFFRLVGYVKELSGDGVQQLTSYFNGSNFQLEDLLRKLESLRKNASRQPVTSPSVLTPAEPGRKRIDYAKPTVKSTNEQQPNIQSDPAPKSAPKTKNTVKKKEPINQVEEEEVTEEPIERKAPSPIIVGCLALLGVAIIWRLYMSFPSEGIFYICIGSSIAIVAACYYFLMVYPKATKKVKKQKKVEKPKKSKMNKQFKKENKVTPEQEINSRQVDNVDNAPVKPRQPEVNSANYFQNLNHETTLLSQQDSTVALDDSLQGAEALAYLDVDRNGNVETIPINSESFIIGRQKDGVNYVEDSVGISRSHVEIINNGTSFIVKDLGSKNGSKFNEESMVAYKTYPLKDGDQIRIAKITYTFYKG</sequence>
<dbReference type="InterPro" id="IPR050923">
    <property type="entry name" value="Cell_Proc_Reg/RNA_Proc"/>
</dbReference>
<dbReference type="InterPro" id="IPR045962">
    <property type="entry name" value="DUF6382"/>
</dbReference>
<dbReference type="SUPFAM" id="SSF49879">
    <property type="entry name" value="SMAD/FHA domain"/>
    <property type="match status" value="1"/>
</dbReference>
<evidence type="ECO:0000256" key="1">
    <source>
        <dbReference type="SAM" id="MobiDB-lite"/>
    </source>
</evidence>
<feature type="transmembrane region" description="Helical" evidence="2">
    <location>
        <begin position="302"/>
        <end position="325"/>
    </location>
</feature>